<dbReference type="SMART" id="SM00343">
    <property type="entry name" value="ZnF_C2HC"/>
    <property type="match status" value="1"/>
</dbReference>
<dbReference type="InterPro" id="IPR001878">
    <property type="entry name" value="Znf_CCHC"/>
</dbReference>
<reference evidence="4" key="2">
    <citation type="journal article" date="2008" name="Nucleic Acids Res.">
        <title>The rice annotation project database (RAP-DB): 2008 update.</title>
        <authorList>
            <consortium name="The rice annotation project (RAP)"/>
        </authorList>
    </citation>
    <scope>GENOME REANNOTATION</scope>
    <source>
        <strain evidence="4">cv. Nipponbare</strain>
    </source>
</reference>
<dbReference type="Proteomes" id="UP000000763">
    <property type="component" value="Chromosome 1"/>
</dbReference>
<evidence type="ECO:0000259" key="2">
    <source>
        <dbReference type="PROSITE" id="PS50158"/>
    </source>
</evidence>
<dbReference type="Pfam" id="PF14223">
    <property type="entry name" value="Retrotran_gag_2"/>
    <property type="match status" value="1"/>
</dbReference>
<keyword evidence="1" id="KW-0479">Metal-binding</keyword>
<evidence type="ECO:0000313" key="4">
    <source>
        <dbReference type="Proteomes" id="UP000000763"/>
    </source>
</evidence>
<sequence>MPKIGDGSKAVAGDDDNSKLVVQQVKEAGVTLRYPMLGENNYGIWAVKMKIFMHAQGVWAAVEGDAADEKIDQMALAAIVQAVPEAVVMAISEKETAKEAWDALKQMNMGEERVKKARVQTLKRELDGMYMSNSEKINDFALKVTTIVNEIRSLGTKVEETTVVEKLLHSVPDKFQPLISTIEQWGDVSEMTVTETIGRLRAFEESSKGQRRDKEGEQQLLAACAEPRLTRAEWEAKVAEESSGGSGSNGVGEKKFRGKFDKSKIECHRCGKFGHFADECDEPRKMTKAVVQLAIADADDEPTLL</sequence>
<dbReference type="Pfam" id="PF00098">
    <property type="entry name" value="zf-CCHC"/>
    <property type="match status" value="1"/>
</dbReference>
<keyword evidence="1" id="KW-0863">Zinc-finger</keyword>
<proteinExistence type="predicted"/>
<evidence type="ECO:0000256" key="1">
    <source>
        <dbReference type="PROSITE-ProRule" id="PRU00047"/>
    </source>
</evidence>
<protein>
    <submittedName>
        <fullName evidence="3">Os01g0160300 protein</fullName>
    </submittedName>
</protein>
<gene>
    <name evidence="3" type="ordered locus">Os01g0160300</name>
</gene>
<name>C7IXQ1_ORYSJ</name>
<feature type="domain" description="CCHC-type" evidence="2">
    <location>
        <begin position="267"/>
        <end position="282"/>
    </location>
</feature>
<dbReference type="InterPro" id="IPR036875">
    <property type="entry name" value="Znf_CCHC_sf"/>
</dbReference>
<reference evidence="3 4" key="1">
    <citation type="journal article" date="2005" name="Nature">
        <title>The map-based sequence of the rice genome.</title>
        <authorList>
            <consortium name="International rice genome sequencing project (IRGSP)"/>
            <person name="Matsumoto T."/>
            <person name="Wu J."/>
            <person name="Kanamori H."/>
            <person name="Katayose Y."/>
            <person name="Fujisawa M."/>
            <person name="Namiki N."/>
            <person name="Mizuno H."/>
            <person name="Yamamoto K."/>
            <person name="Antonio B.A."/>
            <person name="Baba T."/>
            <person name="Sakata K."/>
            <person name="Nagamura Y."/>
            <person name="Aoki H."/>
            <person name="Arikawa K."/>
            <person name="Arita K."/>
            <person name="Bito T."/>
            <person name="Chiden Y."/>
            <person name="Fujitsuka N."/>
            <person name="Fukunaka R."/>
            <person name="Hamada M."/>
            <person name="Harada C."/>
            <person name="Hayashi A."/>
            <person name="Hijishita S."/>
            <person name="Honda M."/>
            <person name="Hosokawa S."/>
            <person name="Ichikawa Y."/>
            <person name="Idonuma A."/>
            <person name="Iijima M."/>
            <person name="Ikeda M."/>
            <person name="Ikeno M."/>
            <person name="Ito K."/>
            <person name="Ito S."/>
            <person name="Ito T."/>
            <person name="Ito Y."/>
            <person name="Ito Y."/>
            <person name="Iwabuchi A."/>
            <person name="Kamiya K."/>
            <person name="Karasawa W."/>
            <person name="Kurita K."/>
            <person name="Katagiri S."/>
            <person name="Kikuta A."/>
            <person name="Kobayashi H."/>
            <person name="Kobayashi N."/>
            <person name="Machita K."/>
            <person name="Maehara T."/>
            <person name="Masukawa M."/>
            <person name="Mizubayashi T."/>
            <person name="Mukai Y."/>
            <person name="Nagasaki H."/>
            <person name="Nagata Y."/>
            <person name="Naito S."/>
            <person name="Nakashima M."/>
            <person name="Nakama Y."/>
            <person name="Nakamichi Y."/>
            <person name="Nakamura M."/>
            <person name="Meguro A."/>
            <person name="Negishi M."/>
            <person name="Ohta I."/>
            <person name="Ohta T."/>
            <person name="Okamoto M."/>
            <person name="Ono N."/>
            <person name="Saji S."/>
            <person name="Sakaguchi M."/>
            <person name="Sakai K."/>
            <person name="Shibata M."/>
            <person name="Shimokawa T."/>
            <person name="Song J."/>
            <person name="Takazaki Y."/>
            <person name="Terasawa K."/>
            <person name="Tsugane M."/>
            <person name="Tsuji K."/>
            <person name="Ueda S."/>
            <person name="Waki K."/>
            <person name="Yamagata H."/>
            <person name="Yamamoto M."/>
            <person name="Yamamoto S."/>
            <person name="Yamane H."/>
            <person name="Yoshiki S."/>
            <person name="Yoshihara R."/>
            <person name="Yukawa K."/>
            <person name="Zhong H."/>
            <person name="Yano M."/>
            <person name="Yuan Q."/>
            <person name="Ouyang S."/>
            <person name="Liu J."/>
            <person name="Jones K.M."/>
            <person name="Gansberger K."/>
            <person name="Moffat K."/>
            <person name="Hill J."/>
            <person name="Bera J."/>
            <person name="Fadrosh D."/>
            <person name="Jin S."/>
            <person name="Johri S."/>
            <person name="Kim M."/>
            <person name="Overton L."/>
            <person name="Reardon M."/>
            <person name="Tsitrin T."/>
            <person name="Vuong H."/>
            <person name="Weaver B."/>
            <person name="Ciecko A."/>
            <person name="Tallon L."/>
            <person name="Jackson J."/>
            <person name="Pai G."/>
            <person name="Aken S.V."/>
            <person name="Utterback T."/>
            <person name="Reidmuller S."/>
            <person name="Feldblyum T."/>
            <person name="Hsiao J."/>
            <person name="Zismann V."/>
            <person name="Iobst S."/>
            <person name="de Vazeille A.R."/>
            <person name="Buell C.R."/>
            <person name="Ying K."/>
            <person name="Li Y."/>
            <person name="Lu T."/>
            <person name="Huang Y."/>
            <person name="Zhao Q."/>
            <person name="Feng Q."/>
            <person name="Zhang L."/>
            <person name="Zhu J."/>
            <person name="Weng Q."/>
            <person name="Mu J."/>
            <person name="Lu Y."/>
            <person name="Fan D."/>
            <person name="Liu Y."/>
            <person name="Guan J."/>
            <person name="Zhang Y."/>
            <person name="Yu S."/>
            <person name="Liu X."/>
            <person name="Zhang Y."/>
            <person name="Hong G."/>
            <person name="Han B."/>
            <person name="Choisne N."/>
            <person name="Demange N."/>
            <person name="Orjeda G."/>
            <person name="Samain S."/>
            <person name="Cattolico L."/>
            <person name="Pelletier E."/>
            <person name="Couloux A."/>
            <person name="Segurens B."/>
            <person name="Wincker P."/>
            <person name="D'Hont A."/>
            <person name="Scarpelli C."/>
            <person name="Weissenbach J."/>
            <person name="Salanoubat M."/>
            <person name="Quetier F."/>
            <person name="Yu Y."/>
            <person name="Kim H.R."/>
            <person name="Rambo T."/>
            <person name="Currie J."/>
            <person name="Collura K."/>
            <person name="Luo M."/>
            <person name="Yang T."/>
            <person name="Ammiraju J.S.S."/>
            <person name="Engler F."/>
            <person name="Soderlund C."/>
            <person name="Wing R.A."/>
            <person name="Palmer L.E."/>
            <person name="de la Bastide M."/>
            <person name="Spiegel L."/>
            <person name="Nascimento L."/>
            <person name="Zutavern T."/>
            <person name="O'Shaughnessy A."/>
            <person name="Dike S."/>
            <person name="Dedhia N."/>
            <person name="Preston R."/>
            <person name="Balija V."/>
            <person name="McCombie W.R."/>
            <person name="Chow T."/>
            <person name="Chen H."/>
            <person name="Chung M."/>
            <person name="Chen C."/>
            <person name="Shaw J."/>
            <person name="Wu H."/>
            <person name="Hsiao K."/>
            <person name="Chao Y."/>
            <person name="Chu M."/>
            <person name="Cheng C."/>
            <person name="Hour A."/>
            <person name="Lee P."/>
            <person name="Lin S."/>
            <person name="Lin Y."/>
            <person name="Liou J."/>
            <person name="Liu S."/>
            <person name="Hsing Y."/>
            <person name="Raghuvanshi S."/>
            <person name="Mohanty A."/>
            <person name="Bharti A.K."/>
            <person name="Gaur A."/>
            <person name="Gupta V."/>
            <person name="Kumar D."/>
            <person name="Ravi V."/>
            <person name="Vij S."/>
            <person name="Kapur A."/>
            <person name="Khurana P."/>
            <person name="Khurana P."/>
            <person name="Khurana J.P."/>
            <person name="Tyagi A.K."/>
            <person name="Gaikwad K."/>
            <person name="Singh A."/>
            <person name="Dalal V."/>
            <person name="Srivastava S."/>
            <person name="Dixit A."/>
            <person name="Pal A.K."/>
            <person name="Ghazi I.A."/>
            <person name="Yadav M."/>
            <person name="Pandit A."/>
            <person name="Bhargava A."/>
            <person name="Sureshbabu K."/>
            <person name="Batra K."/>
            <person name="Sharma T.R."/>
            <person name="Mohapatra T."/>
            <person name="Singh N.K."/>
            <person name="Messing J."/>
            <person name="Nelson A.B."/>
            <person name="Fuks G."/>
            <person name="Kavchok S."/>
            <person name="Keizer G."/>
            <person name="Linton E."/>
            <person name="Llaca V."/>
            <person name="Song R."/>
            <person name="Tanyolac B."/>
            <person name="Young S."/>
            <person name="Ho-Il K."/>
            <person name="Hahn J.H."/>
            <person name="Sangsakoo G."/>
            <person name="Vanavichit A."/>
            <person name="de Mattos Luiz.A.T."/>
            <person name="Zimmer P.D."/>
            <person name="Malone G."/>
            <person name="Dellagostin O."/>
            <person name="de Oliveira A.C."/>
            <person name="Bevan M."/>
            <person name="Bancroft I."/>
            <person name="Minx P."/>
            <person name="Cordum H."/>
            <person name="Wilson R."/>
            <person name="Cheng Z."/>
            <person name="Jin W."/>
            <person name="Jiang J."/>
            <person name="Leong S.A."/>
            <person name="Iwama H."/>
            <person name="Gojobori T."/>
            <person name="Itoh T."/>
            <person name="Niimura Y."/>
            <person name="Fujii Y."/>
            <person name="Habara T."/>
            <person name="Sakai H."/>
            <person name="Sato Y."/>
            <person name="Wilson G."/>
            <person name="Kumar K."/>
            <person name="McCouch S."/>
            <person name="Juretic N."/>
            <person name="Hoen D."/>
            <person name="Wright S."/>
            <person name="Bruskiewich R."/>
            <person name="Bureau T."/>
            <person name="Miyao A."/>
            <person name="Hirochika H."/>
            <person name="Nishikawa T."/>
            <person name="Kadowaki K."/>
            <person name="Sugiura M."/>
            <person name="Burr B."/>
            <person name="Sasaki T."/>
        </authorList>
    </citation>
    <scope>NUCLEOTIDE SEQUENCE [LARGE SCALE GENOMIC DNA]</scope>
    <source>
        <strain evidence="4">cv. Nipponbare</strain>
    </source>
</reference>
<dbReference type="GO" id="GO:0003676">
    <property type="term" value="F:nucleic acid binding"/>
    <property type="evidence" value="ECO:0007669"/>
    <property type="project" value="InterPro"/>
</dbReference>
<organism evidence="3 4">
    <name type="scientific">Oryza sativa subsp. japonica</name>
    <name type="common">Rice</name>
    <dbReference type="NCBI Taxonomy" id="39947"/>
    <lineage>
        <taxon>Eukaryota</taxon>
        <taxon>Viridiplantae</taxon>
        <taxon>Streptophyta</taxon>
        <taxon>Embryophyta</taxon>
        <taxon>Tracheophyta</taxon>
        <taxon>Spermatophyta</taxon>
        <taxon>Magnoliopsida</taxon>
        <taxon>Liliopsida</taxon>
        <taxon>Poales</taxon>
        <taxon>Poaceae</taxon>
        <taxon>BOP clade</taxon>
        <taxon>Oryzoideae</taxon>
        <taxon>Oryzeae</taxon>
        <taxon>Oryzinae</taxon>
        <taxon>Oryza</taxon>
        <taxon>Oryza sativa</taxon>
    </lineage>
</organism>
<evidence type="ECO:0000313" key="3">
    <source>
        <dbReference type="EMBL" id="BAH90919.1"/>
    </source>
</evidence>
<keyword evidence="1" id="KW-0862">Zinc</keyword>
<dbReference type="PROSITE" id="PS50158">
    <property type="entry name" value="ZF_CCHC"/>
    <property type="match status" value="1"/>
</dbReference>
<dbReference type="SUPFAM" id="SSF57756">
    <property type="entry name" value="Retrovirus zinc finger-like domains"/>
    <property type="match status" value="1"/>
</dbReference>
<dbReference type="PANTHER" id="PTHR35317:SF38">
    <property type="entry name" value="RNA-DIRECTED DNA POLYMERASE"/>
    <property type="match status" value="1"/>
</dbReference>
<dbReference type="Gene3D" id="4.10.60.10">
    <property type="entry name" value="Zinc finger, CCHC-type"/>
    <property type="match status" value="1"/>
</dbReference>
<dbReference type="GO" id="GO:0008270">
    <property type="term" value="F:zinc ion binding"/>
    <property type="evidence" value="ECO:0007669"/>
    <property type="project" value="UniProtKB-KW"/>
</dbReference>
<accession>C7IXQ1</accession>
<dbReference type="EMBL" id="AP008207">
    <property type="protein sequence ID" value="BAH90919.1"/>
    <property type="molecule type" value="Genomic_DNA"/>
</dbReference>
<dbReference type="KEGG" id="dosa:Os01g0160300"/>
<dbReference type="AlphaFoldDB" id="C7IXQ1"/>
<dbReference type="PANTHER" id="PTHR35317">
    <property type="entry name" value="OS04G0629600 PROTEIN"/>
    <property type="match status" value="1"/>
</dbReference>